<keyword evidence="2" id="KW-0472">Membrane</keyword>
<keyword evidence="4" id="KW-1185">Reference proteome</keyword>
<feature type="region of interest" description="Disordered" evidence="1">
    <location>
        <begin position="89"/>
        <end position="126"/>
    </location>
</feature>
<keyword evidence="2" id="KW-1133">Transmembrane helix</keyword>
<proteinExistence type="predicted"/>
<feature type="transmembrane region" description="Helical" evidence="2">
    <location>
        <begin position="182"/>
        <end position="201"/>
    </location>
</feature>
<dbReference type="VEuPathDB" id="ToxoDB:EAH_00002860"/>
<dbReference type="Proteomes" id="UP000018050">
    <property type="component" value="Unassembled WGS sequence"/>
</dbReference>
<evidence type="ECO:0000313" key="3">
    <source>
        <dbReference type="EMBL" id="CDI80450.1"/>
    </source>
</evidence>
<evidence type="ECO:0000313" key="4">
    <source>
        <dbReference type="Proteomes" id="UP000018050"/>
    </source>
</evidence>
<evidence type="ECO:0000256" key="1">
    <source>
        <dbReference type="SAM" id="MobiDB-lite"/>
    </source>
</evidence>
<dbReference type="AlphaFoldDB" id="U6GJV0"/>
<dbReference type="OrthoDB" id="346048at2759"/>
<evidence type="ECO:0008006" key="5">
    <source>
        <dbReference type="Google" id="ProtNLM"/>
    </source>
</evidence>
<keyword evidence="2" id="KW-0812">Transmembrane</keyword>
<protein>
    <recommendedName>
        <fullName evidence="5">Transmembrane protein</fullName>
    </recommendedName>
</protein>
<reference evidence="3" key="1">
    <citation type="submission" date="2013-10" db="EMBL/GenBank/DDBJ databases">
        <title>Genomic analysis of the causative agents of coccidiosis in chickens.</title>
        <authorList>
            <person name="Reid A.J."/>
            <person name="Blake D."/>
            <person name="Billington K."/>
            <person name="Browne H."/>
            <person name="Dunn M."/>
            <person name="Hung S."/>
            <person name="Kawahara F."/>
            <person name="Miranda-Saavedra D."/>
            <person name="Mourier T."/>
            <person name="Nagra H."/>
            <person name="Otto T.D."/>
            <person name="Rawlings N."/>
            <person name="Sanchez A."/>
            <person name="Sanders M."/>
            <person name="Subramaniam C."/>
            <person name="Tay Y."/>
            <person name="Dear P."/>
            <person name="Doerig C."/>
            <person name="Gruber A."/>
            <person name="Parkinson J."/>
            <person name="Shirley M."/>
            <person name="Wan K.L."/>
            <person name="Berriman M."/>
            <person name="Tomley F."/>
            <person name="Pain A."/>
        </authorList>
    </citation>
    <scope>NUCLEOTIDE SEQUENCE</scope>
    <source>
        <strain evidence="3">Houghton</strain>
    </source>
</reference>
<dbReference type="OMA" id="FCYLYED"/>
<sequence>MMPRESPERSFDWTDPSTPVAELSLGPDTHNTCVANLGARWFRLADSVTTVVYRVLSERIRRLNAEIHTAASVYGYFVFASSVAPLKDPPGKQSIGRKRGPREEATTEPDAHDKRSGVKPRVETQASQSVDPWGNLRRRLSWLLCFSFTGLKHATRISATAAVWAVIVLLSRKSSAQLVVDGMGIFIFILVASCAVVWGHLEFTVRRSSKRIYQLLADFDLQHKLSGEIVRWIQELEATLKAFPDIRGKRDQSVAGASPSGSPCTDSHGQACDCFSEQRYEVSVIGPPHWGNIPCQNGRVSGPEWGQLPPDGLQMEPCAWHLRMRLYQVLDWQQRIFCYLYEDIIRGEPRTRPAWKCRMSQGPWRHAEQSCSGSCQFDGSLRVLKEMTSRSWILHSRLLGGIQVALRHILFSLSTQLLRSDFALTRKYGSDARAFSSIPKGMLTHHSSRFLKQALLKAQQHHSANGCSRSLREEIDMAAGVRGQGERDTQILKGFLLNRCGSSCTSCSTTSGKRQKRVQQSTTSTTTVAEKGASGHQEQFAWVWIMRNALVVGLFSVCTVFEAVVDGIRALWWLFSRIHRLGVALSAAGQVAAETANALRLILEEDWASSPFSSQPRWGGRMGKGGEVPDKRTDVVGKSLQVTHCSVFPPTSSSQYSATLLKNAPEKHRSALASMSRNVGASLALLRLPAADYSCHFKRQGGDLSVQGEHRTACDSDRCSVDSGSSVLLPQTNQLTVPEERQEAADAEVLRLLHLILRHLRVAFEEGEKLEKALWSRGEQFAGIRTSDTARTSEVAPVQPLERTTATDETEQQLQPTVAESVQCLEVYTAVGQDSVTSRLRYKEEERLKEAFAEDDPAVRERSQITLRELELSLKRKEKERQCFPRVLKELSVIDSGHADGSDYGEAEERAIVRVVTESSREVGHFSAAKSSPRVPTFTLGEQDVQEKATSLSNKIGTGGDANAKNVAYQGFSDFSPLHGENTVLEAVSEPEETRSLRDVETLDNEQVAFRTRQEKLKGCCAGSVSLSPEALATQSLMSQLSGVLQRQKRPSSEGHNLLSSRAALLGTPLASSNSGTFGDSLADEEWSACDVVEGPSCAAEVPTWVAAPSDLGDSGVDSLNVQRESCV</sequence>
<feature type="compositionally biased region" description="Basic and acidic residues" evidence="1">
    <location>
        <begin position="101"/>
        <end position="122"/>
    </location>
</feature>
<reference evidence="3" key="2">
    <citation type="submission" date="2013-10" db="EMBL/GenBank/DDBJ databases">
        <authorList>
            <person name="Aslett M."/>
        </authorList>
    </citation>
    <scope>NUCLEOTIDE SEQUENCE</scope>
    <source>
        <strain evidence="3">Houghton</strain>
    </source>
</reference>
<feature type="transmembrane region" description="Helical" evidence="2">
    <location>
        <begin position="142"/>
        <end position="170"/>
    </location>
</feature>
<gene>
    <name evidence="3" type="ORF">EAH_00002860</name>
</gene>
<evidence type="ECO:0000256" key="2">
    <source>
        <dbReference type="SAM" id="Phobius"/>
    </source>
</evidence>
<organism evidence="3 4">
    <name type="scientific">Eimeria acervulina</name>
    <name type="common">Coccidian parasite</name>
    <dbReference type="NCBI Taxonomy" id="5801"/>
    <lineage>
        <taxon>Eukaryota</taxon>
        <taxon>Sar</taxon>
        <taxon>Alveolata</taxon>
        <taxon>Apicomplexa</taxon>
        <taxon>Conoidasida</taxon>
        <taxon>Coccidia</taxon>
        <taxon>Eucoccidiorida</taxon>
        <taxon>Eimeriorina</taxon>
        <taxon>Eimeriidae</taxon>
        <taxon>Eimeria</taxon>
    </lineage>
</organism>
<dbReference type="RefSeq" id="XP_013249619.1">
    <property type="nucleotide sequence ID" value="XM_013394165.1"/>
</dbReference>
<name>U6GJV0_EIMAC</name>
<dbReference type="EMBL" id="HG671211">
    <property type="protein sequence ID" value="CDI80450.1"/>
    <property type="molecule type" value="Genomic_DNA"/>
</dbReference>
<dbReference type="GeneID" id="25268356"/>
<accession>U6GJV0</accession>